<dbReference type="Gene3D" id="2.130.10.10">
    <property type="entry name" value="YVTN repeat-like/Quinoprotein amine dehydrogenase"/>
    <property type="match status" value="2"/>
</dbReference>
<evidence type="ECO:0000256" key="2">
    <source>
        <dbReference type="ARBA" id="ARBA00022737"/>
    </source>
</evidence>
<gene>
    <name evidence="5" type="ORF">SCLCIDRAFT_90981</name>
</gene>
<reference evidence="6" key="2">
    <citation type="submission" date="2015-01" db="EMBL/GenBank/DDBJ databases">
        <title>Evolutionary Origins and Diversification of the Mycorrhizal Mutualists.</title>
        <authorList>
            <consortium name="DOE Joint Genome Institute"/>
            <consortium name="Mycorrhizal Genomics Consortium"/>
            <person name="Kohler A."/>
            <person name="Kuo A."/>
            <person name="Nagy L.G."/>
            <person name="Floudas D."/>
            <person name="Copeland A."/>
            <person name="Barry K.W."/>
            <person name="Cichocki N."/>
            <person name="Veneault-Fourrey C."/>
            <person name="LaButti K."/>
            <person name="Lindquist E.A."/>
            <person name="Lipzen A."/>
            <person name="Lundell T."/>
            <person name="Morin E."/>
            <person name="Murat C."/>
            <person name="Riley R."/>
            <person name="Ohm R."/>
            <person name="Sun H."/>
            <person name="Tunlid A."/>
            <person name="Henrissat B."/>
            <person name="Grigoriev I.V."/>
            <person name="Hibbett D.S."/>
            <person name="Martin F."/>
        </authorList>
    </citation>
    <scope>NUCLEOTIDE SEQUENCE [LARGE SCALE GENOMIC DNA]</scope>
    <source>
        <strain evidence="6">Foug A</strain>
    </source>
</reference>
<dbReference type="PROSITE" id="PS50294">
    <property type="entry name" value="WD_REPEATS_REGION"/>
    <property type="match status" value="2"/>
</dbReference>
<dbReference type="AlphaFoldDB" id="A0A0C3E656"/>
<dbReference type="PROSITE" id="PS50082">
    <property type="entry name" value="WD_REPEATS_2"/>
    <property type="match status" value="2"/>
</dbReference>
<keyword evidence="2" id="KW-0677">Repeat</keyword>
<evidence type="ECO:0000256" key="1">
    <source>
        <dbReference type="ARBA" id="ARBA00022574"/>
    </source>
</evidence>
<dbReference type="EMBL" id="KN822010">
    <property type="protein sequence ID" value="KIM68265.1"/>
    <property type="molecule type" value="Genomic_DNA"/>
</dbReference>
<reference evidence="5 6" key="1">
    <citation type="submission" date="2014-04" db="EMBL/GenBank/DDBJ databases">
        <authorList>
            <consortium name="DOE Joint Genome Institute"/>
            <person name="Kuo A."/>
            <person name="Kohler A."/>
            <person name="Nagy L.G."/>
            <person name="Floudas D."/>
            <person name="Copeland A."/>
            <person name="Barry K.W."/>
            <person name="Cichocki N."/>
            <person name="Veneault-Fourrey C."/>
            <person name="LaButti K."/>
            <person name="Lindquist E.A."/>
            <person name="Lipzen A."/>
            <person name="Lundell T."/>
            <person name="Morin E."/>
            <person name="Murat C."/>
            <person name="Sun H."/>
            <person name="Tunlid A."/>
            <person name="Henrissat B."/>
            <person name="Grigoriev I.V."/>
            <person name="Hibbett D.S."/>
            <person name="Martin F."/>
            <person name="Nordberg H.P."/>
            <person name="Cantor M.N."/>
            <person name="Hua S.X."/>
        </authorList>
    </citation>
    <scope>NUCLEOTIDE SEQUENCE [LARGE SCALE GENOMIC DNA]</scope>
    <source>
        <strain evidence="5 6">Foug A</strain>
    </source>
</reference>
<dbReference type="SMART" id="SM00320">
    <property type="entry name" value="WD40"/>
    <property type="match status" value="5"/>
</dbReference>
<feature type="non-terminal residue" evidence="5">
    <location>
        <position position="350"/>
    </location>
</feature>
<feature type="repeat" description="WD" evidence="3">
    <location>
        <begin position="36"/>
        <end position="77"/>
    </location>
</feature>
<sequence>FKVVAGSYERLLYGLEGTVTPKESGYNFNLEPIFIFPAHVSCIKAVAASPGGKWLATGSADEIVKVWDLARRKEIGGLMHHQGSITYLQFPSRSHLLSASEDGTLCLFHARDWAVLRVFKGHKGRVNSVAVHPSGKVALSVGQDRTLRMWDMMRGKGSASTKLGKEGEVVRWSLKGTFFVAQCDSTLEIFSTDMVLCHTIRHASRIHCVRFCERVNGTGELMLVAAEDKRVTIYHVSEDPKEAPSIIGEMVGHSNRVKAVETLEIAVPPMEGGRKSTTIVCTVSSDGKIFVYDLACLPAEGKDGLQLQPVAEYDTKGTRLTCLTVSEGREKNESDSGRKRKRGDEESGEE</sequence>
<evidence type="ECO:0000256" key="3">
    <source>
        <dbReference type="PROSITE-ProRule" id="PRU00221"/>
    </source>
</evidence>
<dbReference type="InParanoid" id="A0A0C3E656"/>
<dbReference type="PANTHER" id="PTHR44675">
    <property type="entry name" value="PAK1 INTERACTING PROTEIN 1"/>
    <property type="match status" value="1"/>
</dbReference>
<dbReference type="PANTHER" id="PTHR44675:SF1">
    <property type="entry name" value="P21-ACTIVATED PROTEIN KINASE-INTERACTING PROTEIN 1"/>
    <property type="match status" value="1"/>
</dbReference>
<dbReference type="PROSITE" id="PS00678">
    <property type="entry name" value="WD_REPEATS_1"/>
    <property type="match status" value="2"/>
</dbReference>
<feature type="non-terminal residue" evidence="5">
    <location>
        <position position="1"/>
    </location>
</feature>
<feature type="compositionally biased region" description="Basic and acidic residues" evidence="4">
    <location>
        <begin position="327"/>
        <end position="350"/>
    </location>
</feature>
<dbReference type="STRING" id="1036808.A0A0C3E656"/>
<evidence type="ECO:0000256" key="4">
    <source>
        <dbReference type="SAM" id="MobiDB-lite"/>
    </source>
</evidence>
<dbReference type="FunCoup" id="A0A0C3E656">
    <property type="interactions" value="426"/>
</dbReference>
<proteinExistence type="predicted"/>
<dbReference type="OrthoDB" id="308449at2759"/>
<dbReference type="InterPro" id="IPR015943">
    <property type="entry name" value="WD40/YVTN_repeat-like_dom_sf"/>
</dbReference>
<dbReference type="Proteomes" id="UP000053989">
    <property type="component" value="Unassembled WGS sequence"/>
</dbReference>
<dbReference type="SUPFAM" id="SSF50978">
    <property type="entry name" value="WD40 repeat-like"/>
    <property type="match status" value="1"/>
</dbReference>
<name>A0A0C3E656_9AGAM</name>
<dbReference type="InterPro" id="IPR019775">
    <property type="entry name" value="WD40_repeat_CS"/>
</dbReference>
<evidence type="ECO:0000313" key="6">
    <source>
        <dbReference type="Proteomes" id="UP000053989"/>
    </source>
</evidence>
<dbReference type="Pfam" id="PF00400">
    <property type="entry name" value="WD40"/>
    <property type="match status" value="3"/>
</dbReference>
<dbReference type="InterPro" id="IPR051959">
    <property type="entry name" value="PAK1-Kinase_Regulator"/>
</dbReference>
<evidence type="ECO:0000313" key="5">
    <source>
        <dbReference type="EMBL" id="KIM68265.1"/>
    </source>
</evidence>
<dbReference type="InterPro" id="IPR036322">
    <property type="entry name" value="WD40_repeat_dom_sf"/>
</dbReference>
<organism evidence="5 6">
    <name type="scientific">Scleroderma citrinum Foug A</name>
    <dbReference type="NCBI Taxonomy" id="1036808"/>
    <lineage>
        <taxon>Eukaryota</taxon>
        <taxon>Fungi</taxon>
        <taxon>Dikarya</taxon>
        <taxon>Basidiomycota</taxon>
        <taxon>Agaricomycotina</taxon>
        <taxon>Agaricomycetes</taxon>
        <taxon>Agaricomycetidae</taxon>
        <taxon>Boletales</taxon>
        <taxon>Sclerodermatineae</taxon>
        <taxon>Sclerodermataceae</taxon>
        <taxon>Scleroderma</taxon>
    </lineage>
</organism>
<keyword evidence="1 3" id="KW-0853">WD repeat</keyword>
<protein>
    <submittedName>
        <fullName evidence="5">Uncharacterized protein</fullName>
    </submittedName>
</protein>
<feature type="repeat" description="WD" evidence="3">
    <location>
        <begin position="119"/>
        <end position="160"/>
    </location>
</feature>
<dbReference type="HOGENOM" id="CLU_031466_2_0_1"/>
<feature type="region of interest" description="Disordered" evidence="4">
    <location>
        <begin position="324"/>
        <end position="350"/>
    </location>
</feature>
<dbReference type="InterPro" id="IPR001680">
    <property type="entry name" value="WD40_rpt"/>
</dbReference>
<accession>A0A0C3E656</accession>
<keyword evidence="6" id="KW-1185">Reference proteome</keyword>